<protein>
    <submittedName>
        <fullName evidence="2">Pimeloyl-ACP methyl ester carboxylesterase</fullName>
    </submittedName>
</protein>
<gene>
    <name evidence="2" type="ORF">SAMN04487991_1076</name>
</gene>
<keyword evidence="3" id="KW-1185">Reference proteome</keyword>
<feature type="domain" description="AB hydrolase-1" evidence="1">
    <location>
        <begin position="54"/>
        <end position="291"/>
    </location>
</feature>
<sequence>MGFTDGPRKLADAYHITSNRGFQRALKTRRRGDLVKTSEGAQIHVEAYGQKDAPPVVLIHGASGSTYDMNFRLAPALAQEFCVYVVDRPGYGHSPRIKDESLAAQARTLRDAIRILDSRRPIVLGQSYGGAVALEWALQSQEVAALVLVSAPSHDWETGHPLLHRTLARPYLGWWAAELISLLVPAFIVDKQLAEVFAPDPVPEGYGEHFQPRNSIFPPRHRMNARQRIALKSEIATMVPRYPDLTLPIESLHGTADTIVPDHVHALPFDAAVESNRLTRLPDTGHMPHHVATEAVVQAVTRAGERAGSRAALH</sequence>
<dbReference type="AlphaFoldDB" id="A0A1I3LLD3"/>
<accession>A0A1I3LLD3</accession>
<dbReference type="EMBL" id="FORH01000001">
    <property type="protein sequence ID" value="SFI85609.1"/>
    <property type="molecule type" value="Genomic_DNA"/>
</dbReference>
<name>A0A1I3LLD3_9RHOB</name>
<dbReference type="Proteomes" id="UP000199630">
    <property type="component" value="Unassembled WGS sequence"/>
</dbReference>
<evidence type="ECO:0000259" key="1">
    <source>
        <dbReference type="Pfam" id="PF00561"/>
    </source>
</evidence>
<proteinExistence type="predicted"/>
<dbReference type="SUPFAM" id="SSF53474">
    <property type="entry name" value="alpha/beta-Hydrolases"/>
    <property type="match status" value="1"/>
</dbReference>
<evidence type="ECO:0000313" key="2">
    <source>
        <dbReference type="EMBL" id="SFI85609.1"/>
    </source>
</evidence>
<dbReference type="Pfam" id="PF00561">
    <property type="entry name" value="Abhydrolase_1"/>
    <property type="match status" value="1"/>
</dbReference>
<dbReference type="InterPro" id="IPR050266">
    <property type="entry name" value="AB_hydrolase_sf"/>
</dbReference>
<dbReference type="GO" id="GO:0016020">
    <property type="term" value="C:membrane"/>
    <property type="evidence" value="ECO:0007669"/>
    <property type="project" value="TreeGrafter"/>
</dbReference>
<dbReference type="PANTHER" id="PTHR43798:SF33">
    <property type="entry name" value="HYDROLASE, PUTATIVE (AFU_ORTHOLOGUE AFUA_2G14860)-RELATED"/>
    <property type="match status" value="1"/>
</dbReference>
<dbReference type="STRING" id="588602.SAMN04487991_1076"/>
<reference evidence="3" key="1">
    <citation type="submission" date="2016-10" db="EMBL/GenBank/DDBJ databases">
        <authorList>
            <person name="Varghese N."/>
            <person name="Submissions S."/>
        </authorList>
    </citation>
    <scope>NUCLEOTIDE SEQUENCE [LARGE SCALE GENOMIC DNA]</scope>
    <source>
        <strain evidence="3">DSM 26471</strain>
    </source>
</reference>
<dbReference type="InterPro" id="IPR000073">
    <property type="entry name" value="AB_hydrolase_1"/>
</dbReference>
<dbReference type="PRINTS" id="PR00111">
    <property type="entry name" value="ABHYDROLASE"/>
</dbReference>
<dbReference type="Gene3D" id="3.40.50.1820">
    <property type="entry name" value="alpha/beta hydrolase"/>
    <property type="match status" value="1"/>
</dbReference>
<dbReference type="InterPro" id="IPR029058">
    <property type="entry name" value="AB_hydrolase_fold"/>
</dbReference>
<organism evidence="2 3">
    <name type="scientific">Celeribacter neptunius</name>
    <dbReference type="NCBI Taxonomy" id="588602"/>
    <lineage>
        <taxon>Bacteria</taxon>
        <taxon>Pseudomonadati</taxon>
        <taxon>Pseudomonadota</taxon>
        <taxon>Alphaproteobacteria</taxon>
        <taxon>Rhodobacterales</taxon>
        <taxon>Roseobacteraceae</taxon>
        <taxon>Celeribacter</taxon>
    </lineage>
</organism>
<dbReference type="OrthoDB" id="9815441at2"/>
<dbReference type="RefSeq" id="WP_090058564.1">
    <property type="nucleotide sequence ID" value="NZ_FORH01000001.1"/>
</dbReference>
<evidence type="ECO:0000313" key="3">
    <source>
        <dbReference type="Proteomes" id="UP000199630"/>
    </source>
</evidence>
<dbReference type="PANTHER" id="PTHR43798">
    <property type="entry name" value="MONOACYLGLYCEROL LIPASE"/>
    <property type="match status" value="1"/>
</dbReference>